<dbReference type="EMBL" id="JAKVPY010000016">
    <property type="protein sequence ID" value="MCH4564157.1"/>
    <property type="molecule type" value="Genomic_DNA"/>
</dbReference>
<evidence type="ECO:0000259" key="1">
    <source>
        <dbReference type="Pfam" id="PF08241"/>
    </source>
</evidence>
<evidence type="ECO:0000313" key="3">
    <source>
        <dbReference type="Proteomes" id="UP001202117"/>
    </source>
</evidence>
<gene>
    <name evidence="2" type="ORF">MKP05_13650</name>
</gene>
<sequence length="133" mass="14615">MPEIIARGDASHRLEVVNEVRLVEIARLMGGVGERRAPPAPLDQGTAVGDARALPFPGNSVDLAVSITALCFIDDEHQAVREMLRVARRGVALGLLNRRSLLWWQKGRRGERLWPAWLHGGAFLHVVVDLAGE</sequence>
<dbReference type="Gene3D" id="3.40.50.150">
    <property type="entry name" value="Vaccinia Virus protein VP39"/>
    <property type="match status" value="1"/>
</dbReference>
<organism evidence="2 3">
    <name type="scientific">Halomonas flagellata</name>
    <dbReference type="NCBI Taxonomy" id="2920385"/>
    <lineage>
        <taxon>Bacteria</taxon>
        <taxon>Pseudomonadati</taxon>
        <taxon>Pseudomonadota</taxon>
        <taxon>Gammaproteobacteria</taxon>
        <taxon>Oceanospirillales</taxon>
        <taxon>Halomonadaceae</taxon>
        <taxon>Halomonas</taxon>
    </lineage>
</organism>
<reference evidence="2 3" key="1">
    <citation type="submission" date="2022-02" db="EMBL/GenBank/DDBJ databases">
        <title>Halomonas fukangensis sp. nov., a halophilic bacterium isolated from a bulk soil of Kalidium foliatum at Fukang.</title>
        <authorList>
            <person name="Huang Y."/>
        </authorList>
    </citation>
    <scope>NUCLEOTIDE SEQUENCE [LARGE SCALE GENOMIC DNA]</scope>
    <source>
        <strain evidence="2 3">EGI 63088</strain>
    </source>
</reference>
<keyword evidence="2" id="KW-0489">Methyltransferase</keyword>
<dbReference type="InterPro" id="IPR029063">
    <property type="entry name" value="SAM-dependent_MTases_sf"/>
</dbReference>
<keyword evidence="2" id="KW-0808">Transferase</keyword>
<accession>A0ABS9RWC9</accession>
<dbReference type="SUPFAM" id="SSF53335">
    <property type="entry name" value="S-adenosyl-L-methionine-dependent methyltransferases"/>
    <property type="match status" value="1"/>
</dbReference>
<dbReference type="Pfam" id="PF08241">
    <property type="entry name" value="Methyltransf_11"/>
    <property type="match status" value="1"/>
</dbReference>
<dbReference type="GO" id="GO:0032259">
    <property type="term" value="P:methylation"/>
    <property type="evidence" value="ECO:0007669"/>
    <property type="project" value="UniProtKB-KW"/>
</dbReference>
<comment type="caution">
    <text evidence="2">The sequence shown here is derived from an EMBL/GenBank/DDBJ whole genome shotgun (WGS) entry which is preliminary data.</text>
</comment>
<dbReference type="Proteomes" id="UP001202117">
    <property type="component" value="Unassembled WGS sequence"/>
</dbReference>
<dbReference type="InterPro" id="IPR013216">
    <property type="entry name" value="Methyltransf_11"/>
</dbReference>
<proteinExistence type="predicted"/>
<evidence type="ECO:0000313" key="2">
    <source>
        <dbReference type="EMBL" id="MCH4564157.1"/>
    </source>
</evidence>
<protein>
    <submittedName>
        <fullName evidence="2">Class I SAM-dependent methyltransferase</fullName>
    </submittedName>
</protein>
<dbReference type="GO" id="GO:0008168">
    <property type="term" value="F:methyltransferase activity"/>
    <property type="evidence" value="ECO:0007669"/>
    <property type="project" value="UniProtKB-KW"/>
</dbReference>
<keyword evidence="3" id="KW-1185">Reference proteome</keyword>
<feature type="domain" description="Methyltransferase type 11" evidence="1">
    <location>
        <begin position="18"/>
        <end position="90"/>
    </location>
</feature>
<name>A0ABS9RWC9_9GAMM</name>